<keyword evidence="3" id="KW-1185">Reference proteome</keyword>
<gene>
    <name evidence="2" type="ORF">CYNAS_LOCUS19108</name>
</gene>
<organism evidence="2 3">
    <name type="scientific">Cylicocyclus nassatus</name>
    <name type="common">Nematode worm</name>
    <dbReference type="NCBI Taxonomy" id="53992"/>
    <lineage>
        <taxon>Eukaryota</taxon>
        <taxon>Metazoa</taxon>
        <taxon>Ecdysozoa</taxon>
        <taxon>Nematoda</taxon>
        <taxon>Chromadorea</taxon>
        <taxon>Rhabditida</taxon>
        <taxon>Rhabditina</taxon>
        <taxon>Rhabditomorpha</taxon>
        <taxon>Strongyloidea</taxon>
        <taxon>Strongylidae</taxon>
        <taxon>Cylicocyclus</taxon>
    </lineage>
</organism>
<dbReference type="EMBL" id="CATQJL010000316">
    <property type="protein sequence ID" value="CAJ0607125.1"/>
    <property type="molecule type" value="Genomic_DNA"/>
</dbReference>
<feature type="compositionally biased region" description="Basic and acidic residues" evidence="1">
    <location>
        <begin position="106"/>
        <end position="131"/>
    </location>
</feature>
<dbReference type="Proteomes" id="UP001176961">
    <property type="component" value="Unassembled WGS sequence"/>
</dbReference>
<name>A0AA36HBA4_CYLNA</name>
<evidence type="ECO:0000313" key="3">
    <source>
        <dbReference type="Proteomes" id="UP001176961"/>
    </source>
</evidence>
<protein>
    <submittedName>
        <fullName evidence="2">Uncharacterized protein</fullName>
    </submittedName>
</protein>
<feature type="compositionally biased region" description="Basic and acidic residues" evidence="1">
    <location>
        <begin position="78"/>
        <end position="92"/>
    </location>
</feature>
<evidence type="ECO:0000256" key="1">
    <source>
        <dbReference type="SAM" id="MobiDB-lite"/>
    </source>
</evidence>
<reference evidence="2" key="1">
    <citation type="submission" date="2023-07" db="EMBL/GenBank/DDBJ databases">
        <authorList>
            <consortium name="CYATHOMIX"/>
        </authorList>
    </citation>
    <scope>NUCLEOTIDE SEQUENCE</scope>
    <source>
        <strain evidence="2">N/A</strain>
    </source>
</reference>
<sequence>MVSTLKGPPSFGQFCPSLSQLRISIGYVLLLIRWMTLDVRMFVGYSSFYCALLLLFIQCCKKKVSTQTTTPPILQEKVGQKEPATKEVRQTSKETAAATPPTKHQKASDMQHKSRSHTDSRASSLHDDKMPRAQSRQRLSSLRMRIAEQRSHNEQKELSRNTKHKSKRRATETEMNTAVEDFSKFMNKLQRTQDEDESWYDVNAEMDQHRARVRRMIENDATLNDAPSLKRIDTSKTEASVYGYPNVKQTESAESILGPEVEVADQQDFDQDTCELVRRAESMKPASDLKKMVAVEKDIREKDTEKGSSKRNAKTARAITPPSKKRDRHDEGVVTAILSLDALPRTPSSESPVQGSYERFVPEMDVKEEPTMKSVAEPRLKRPSKPKKA</sequence>
<proteinExistence type="predicted"/>
<feature type="compositionally biased region" description="Basic and acidic residues" evidence="1">
    <location>
        <begin position="297"/>
        <end position="308"/>
    </location>
</feature>
<feature type="compositionally biased region" description="Basic and acidic residues" evidence="1">
    <location>
        <begin position="360"/>
        <end position="380"/>
    </location>
</feature>
<feature type="compositionally biased region" description="Low complexity" evidence="1">
    <location>
        <begin position="134"/>
        <end position="143"/>
    </location>
</feature>
<feature type="region of interest" description="Disordered" evidence="1">
    <location>
        <begin position="297"/>
        <end position="389"/>
    </location>
</feature>
<dbReference type="AlphaFoldDB" id="A0AA36HBA4"/>
<comment type="caution">
    <text evidence="2">The sequence shown here is derived from an EMBL/GenBank/DDBJ whole genome shotgun (WGS) entry which is preliminary data.</text>
</comment>
<feature type="compositionally biased region" description="Basic and acidic residues" evidence="1">
    <location>
        <begin position="145"/>
        <end position="160"/>
    </location>
</feature>
<evidence type="ECO:0000313" key="2">
    <source>
        <dbReference type="EMBL" id="CAJ0607125.1"/>
    </source>
</evidence>
<accession>A0AA36HBA4</accession>
<feature type="region of interest" description="Disordered" evidence="1">
    <location>
        <begin position="75"/>
        <end position="174"/>
    </location>
</feature>